<keyword evidence="2" id="KW-1185">Reference proteome</keyword>
<reference evidence="1 2" key="1">
    <citation type="journal article" date="2016" name="Genome Biol. Evol.">
        <title>Divergent and convergent evolution of fungal pathogenicity.</title>
        <authorList>
            <person name="Shang Y."/>
            <person name="Xiao G."/>
            <person name="Zheng P."/>
            <person name="Cen K."/>
            <person name="Zhan S."/>
            <person name="Wang C."/>
        </authorList>
    </citation>
    <scope>NUCLEOTIDE SEQUENCE [LARGE SCALE GENOMIC DNA]</scope>
    <source>
        <strain evidence="1 2">RCEF 1005</strain>
    </source>
</reference>
<organism evidence="1 2">
    <name type="scientific">Akanthomyces lecanii RCEF 1005</name>
    <dbReference type="NCBI Taxonomy" id="1081108"/>
    <lineage>
        <taxon>Eukaryota</taxon>
        <taxon>Fungi</taxon>
        <taxon>Dikarya</taxon>
        <taxon>Ascomycota</taxon>
        <taxon>Pezizomycotina</taxon>
        <taxon>Sordariomycetes</taxon>
        <taxon>Hypocreomycetidae</taxon>
        <taxon>Hypocreales</taxon>
        <taxon>Cordycipitaceae</taxon>
        <taxon>Akanthomyces</taxon>
        <taxon>Cordyceps confragosa</taxon>
    </lineage>
</organism>
<protein>
    <submittedName>
        <fullName evidence="1">Uncharacterized protein</fullName>
    </submittedName>
</protein>
<dbReference type="OrthoDB" id="5153231at2759"/>
<evidence type="ECO:0000313" key="2">
    <source>
        <dbReference type="Proteomes" id="UP000076881"/>
    </source>
</evidence>
<name>A0A167XL13_CORDF</name>
<sequence length="194" mass="22010">MGEHPRPGTEHSYKYRTLLRLSDDRPVTIYADMSDGLRSIYIPQEMNHTSEVKSRLTLPQPTSKFCFSSQDSFIYSKAALEDVSQIRICGNEERITGMLLGYSNGTWASLGSVDVNQLRGAMHVDAAGLWIQSAYTEGPPWVTTRAHIVCVTSRSPTSGHENSLHVRWHGELEWWYSKRQCEVHYGDKHTLPVL</sequence>
<dbReference type="EMBL" id="AZHF01000014">
    <property type="protein sequence ID" value="OAA65106.1"/>
    <property type="molecule type" value="Genomic_DNA"/>
</dbReference>
<dbReference type="Proteomes" id="UP000076881">
    <property type="component" value="Unassembled WGS sequence"/>
</dbReference>
<accession>A0A167XL13</accession>
<proteinExistence type="predicted"/>
<gene>
    <name evidence="1" type="ORF">LEL_10553</name>
</gene>
<evidence type="ECO:0000313" key="1">
    <source>
        <dbReference type="EMBL" id="OAA65106.1"/>
    </source>
</evidence>
<dbReference type="STRING" id="1081108.A0A167XL13"/>
<comment type="caution">
    <text evidence="1">The sequence shown here is derived from an EMBL/GenBank/DDBJ whole genome shotgun (WGS) entry which is preliminary data.</text>
</comment>
<dbReference type="AlphaFoldDB" id="A0A167XL13"/>